<dbReference type="CDD" id="cd19481">
    <property type="entry name" value="RecA-like_protease"/>
    <property type="match status" value="1"/>
</dbReference>
<dbReference type="EMBL" id="JAAGLU010000024">
    <property type="protein sequence ID" value="NEC89508.1"/>
    <property type="molecule type" value="Genomic_DNA"/>
</dbReference>
<name>A0A6B3BYS6_9ACTN</name>
<reference evidence="5" key="1">
    <citation type="submission" date="2020-01" db="EMBL/GenBank/DDBJ databases">
        <title>Insect and environment-associated Actinomycetes.</title>
        <authorList>
            <person name="Currrie C."/>
            <person name="Chevrette M."/>
            <person name="Carlson C."/>
            <person name="Stubbendieck R."/>
            <person name="Wendt-Pienkowski E."/>
        </authorList>
    </citation>
    <scope>NUCLEOTIDE SEQUENCE</scope>
    <source>
        <strain evidence="5">SID12501</strain>
    </source>
</reference>
<comment type="caution">
    <text evidence="5">The sequence shown here is derived from an EMBL/GenBank/DDBJ whole genome shotgun (WGS) entry which is preliminary data.</text>
</comment>
<sequence>MPAWSTNGTARPAAVAALPPAAKDPVAGERRRPARTLDELIVADVVLEQLRQTLTIVTHRQTLLETWNLARLVPHRTGMAVNLYGPPGTGKTLCAEVMASALERDLLVVDYTALVSKYVGDTPKHIASVFRTAERTGAVLFFDEADALLTAREHAGGEAADSANLNRSVLLGELDRGGSVVVFATNRAADYDPAFVRRMIAHIEIPLPDEATRVRLWERMLLDELPRAADVEPRELASRSEGLSGADIVNVIVRAAARAVQRQGDERRVALADLLREIEAVREAARRIGSSWQAS</sequence>
<dbReference type="Gene3D" id="3.40.50.300">
    <property type="entry name" value="P-loop containing nucleotide triphosphate hydrolases"/>
    <property type="match status" value="1"/>
</dbReference>
<evidence type="ECO:0000259" key="4">
    <source>
        <dbReference type="SMART" id="SM00382"/>
    </source>
</evidence>
<dbReference type="RefSeq" id="WP_164318482.1">
    <property type="nucleotide sequence ID" value="NZ_JAAGLU010000024.1"/>
</dbReference>
<gene>
    <name evidence="5" type="ORF">G3I71_27670</name>
</gene>
<dbReference type="InterPro" id="IPR003959">
    <property type="entry name" value="ATPase_AAA_core"/>
</dbReference>
<dbReference type="SUPFAM" id="SSF52540">
    <property type="entry name" value="P-loop containing nucleoside triphosphate hydrolases"/>
    <property type="match status" value="1"/>
</dbReference>
<dbReference type="InterPro" id="IPR003593">
    <property type="entry name" value="AAA+_ATPase"/>
</dbReference>
<evidence type="ECO:0000256" key="2">
    <source>
        <dbReference type="ARBA" id="ARBA00022741"/>
    </source>
</evidence>
<accession>A0A6B3BYS6</accession>
<dbReference type="Gene3D" id="1.10.8.60">
    <property type="match status" value="1"/>
</dbReference>
<organism evidence="5">
    <name type="scientific">Streptomyces sp. SID12501</name>
    <dbReference type="NCBI Taxonomy" id="2706042"/>
    <lineage>
        <taxon>Bacteria</taxon>
        <taxon>Bacillati</taxon>
        <taxon>Actinomycetota</taxon>
        <taxon>Actinomycetes</taxon>
        <taxon>Kitasatosporales</taxon>
        <taxon>Streptomycetaceae</taxon>
        <taxon>Streptomyces</taxon>
    </lineage>
</organism>
<comment type="similarity">
    <text evidence="1">Belongs to the AAA ATPase family.</text>
</comment>
<evidence type="ECO:0000256" key="3">
    <source>
        <dbReference type="ARBA" id="ARBA00022840"/>
    </source>
</evidence>
<dbReference type="Pfam" id="PF17862">
    <property type="entry name" value="AAA_lid_3"/>
    <property type="match status" value="1"/>
</dbReference>
<dbReference type="PANTHER" id="PTHR23073">
    <property type="entry name" value="26S PROTEASOME REGULATORY SUBUNIT"/>
    <property type="match status" value="1"/>
</dbReference>
<evidence type="ECO:0000313" key="5">
    <source>
        <dbReference type="EMBL" id="NEC89508.1"/>
    </source>
</evidence>
<dbReference type="SMART" id="SM00382">
    <property type="entry name" value="AAA"/>
    <property type="match status" value="1"/>
</dbReference>
<evidence type="ECO:0000256" key="1">
    <source>
        <dbReference type="ARBA" id="ARBA00006914"/>
    </source>
</evidence>
<proteinExistence type="inferred from homology"/>
<keyword evidence="2" id="KW-0547">Nucleotide-binding</keyword>
<dbReference type="GO" id="GO:0016887">
    <property type="term" value="F:ATP hydrolysis activity"/>
    <property type="evidence" value="ECO:0007669"/>
    <property type="project" value="InterPro"/>
</dbReference>
<dbReference type="Pfam" id="PF00004">
    <property type="entry name" value="AAA"/>
    <property type="match status" value="1"/>
</dbReference>
<keyword evidence="3 5" id="KW-0067">ATP-binding</keyword>
<dbReference type="InterPro" id="IPR050221">
    <property type="entry name" value="26S_Proteasome_ATPase"/>
</dbReference>
<dbReference type="GO" id="GO:0005524">
    <property type="term" value="F:ATP binding"/>
    <property type="evidence" value="ECO:0007669"/>
    <property type="project" value="UniProtKB-KW"/>
</dbReference>
<protein>
    <submittedName>
        <fullName evidence="5">ATP-binding protein</fullName>
    </submittedName>
</protein>
<dbReference type="InterPro" id="IPR041569">
    <property type="entry name" value="AAA_lid_3"/>
</dbReference>
<dbReference type="InterPro" id="IPR027417">
    <property type="entry name" value="P-loop_NTPase"/>
</dbReference>
<feature type="domain" description="AAA+ ATPase" evidence="4">
    <location>
        <begin position="77"/>
        <end position="210"/>
    </location>
</feature>
<dbReference type="AlphaFoldDB" id="A0A6B3BYS6"/>